<feature type="transmembrane region" description="Helical" evidence="5">
    <location>
        <begin position="245"/>
        <end position="266"/>
    </location>
</feature>
<feature type="transmembrane region" description="Helical" evidence="5">
    <location>
        <begin position="356"/>
        <end position="376"/>
    </location>
</feature>
<evidence type="ECO:0000256" key="5">
    <source>
        <dbReference type="SAM" id="Phobius"/>
    </source>
</evidence>
<dbReference type="Proteomes" id="UP001378242">
    <property type="component" value="Unassembled WGS sequence"/>
</dbReference>
<dbReference type="Pfam" id="PF04932">
    <property type="entry name" value="Wzy_C"/>
    <property type="match status" value="1"/>
</dbReference>
<dbReference type="InterPro" id="IPR051533">
    <property type="entry name" value="WaaL-like"/>
</dbReference>
<feature type="domain" description="O-antigen ligase-related" evidence="6">
    <location>
        <begin position="199"/>
        <end position="363"/>
    </location>
</feature>
<dbReference type="PANTHER" id="PTHR37422">
    <property type="entry name" value="TEICHURONIC ACID BIOSYNTHESIS PROTEIN TUAE"/>
    <property type="match status" value="1"/>
</dbReference>
<dbReference type="PANTHER" id="PTHR37422:SF13">
    <property type="entry name" value="LIPOPOLYSACCHARIDE BIOSYNTHESIS PROTEIN PA4999-RELATED"/>
    <property type="match status" value="1"/>
</dbReference>
<accession>A0ABU9GDW9</accession>
<evidence type="ECO:0000259" key="6">
    <source>
        <dbReference type="Pfam" id="PF04932"/>
    </source>
</evidence>
<evidence type="ECO:0000256" key="3">
    <source>
        <dbReference type="ARBA" id="ARBA00022989"/>
    </source>
</evidence>
<evidence type="ECO:0000256" key="1">
    <source>
        <dbReference type="ARBA" id="ARBA00004141"/>
    </source>
</evidence>
<proteinExistence type="predicted"/>
<keyword evidence="7" id="KW-0436">Ligase</keyword>
<keyword evidence="4 5" id="KW-0472">Membrane</keyword>
<keyword evidence="8" id="KW-1185">Reference proteome</keyword>
<feature type="transmembrane region" description="Helical" evidence="5">
    <location>
        <begin position="18"/>
        <end position="37"/>
    </location>
</feature>
<comment type="caution">
    <text evidence="7">The sequence shown here is derived from an EMBL/GenBank/DDBJ whole genome shotgun (WGS) entry which is preliminary data.</text>
</comment>
<evidence type="ECO:0000313" key="8">
    <source>
        <dbReference type="Proteomes" id="UP001378242"/>
    </source>
</evidence>
<evidence type="ECO:0000256" key="4">
    <source>
        <dbReference type="ARBA" id="ARBA00023136"/>
    </source>
</evidence>
<dbReference type="GO" id="GO:0016874">
    <property type="term" value="F:ligase activity"/>
    <property type="evidence" value="ECO:0007669"/>
    <property type="project" value="UniProtKB-KW"/>
</dbReference>
<feature type="transmembrane region" description="Helical" evidence="5">
    <location>
        <begin position="162"/>
        <end position="179"/>
    </location>
</feature>
<dbReference type="EMBL" id="JBAKAP010000003">
    <property type="protein sequence ID" value="MEL0615839.1"/>
    <property type="molecule type" value="Genomic_DNA"/>
</dbReference>
<feature type="transmembrane region" description="Helical" evidence="5">
    <location>
        <begin position="123"/>
        <end position="142"/>
    </location>
</feature>
<organism evidence="7 8">
    <name type="scientific">Cobetia marina</name>
    <name type="common">Deleya marina</name>
    <dbReference type="NCBI Taxonomy" id="28258"/>
    <lineage>
        <taxon>Bacteria</taxon>
        <taxon>Pseudomonadati</taxon>
        <taxon>Pseudomonadota</taxon>
        <taxon>Gammaproteobacteria</taxon>
        <taxon>Oceanospirillales</taxon>
        <taxon>Halomonadaceae</taxon>
        <taxon>Cobetia</taxon>
    </lineage>
</organism>
<name>A0ABU9GDW9_COBMA</name>
<feature type="transmembrane region" description="Helical" evidence="5">
    <location>
        <begin position="99"/>
        <end position="116"/>
    </location>
</feature>
<keyword evidence="2 5" id="KW-0812">Transmembrane</keyword>
<evidence type="ECO:0000313" key="7">
    <source>
        <dbReference type="EMBL" id="MEL0615839.1"/>
    </source>
</evidence>
<feature type="transmembrane region" description="Helical" evidence="5">
    <location>
        <begin position="388"/>
        <end position="405"/>
    </location>
</feature>
<keyword evidence="3 5" id="KW-1133">Transmembrane helix</keyword>
<comment type="subcellular location">
    <subcellularLocation>
        <location evidence="1">Membrane</location>
        <topology evidence="1">Multi-pass membrane protein</topology>
    </subcellularLocation>
</comment>
<sequence length="439" mass="49418">MQPVKCWYSIDDRLGARWLAYIGVISLLLYAALQFVLPNTQEVMERVLAFSGLVAFCVYGKGLRKAPLLLLLGFLCVQLFSWSLGLWQYPQWAIDDPRLQDLAKLFIFISVAWWLNGSTRNTLIVWGLAVGGVLITTLLAPGDDGWLTGFTGERVGFGIRNNQHASMLFGVSLLGLLCFARRFWSDGNARYLRIVLWCLAMVMVVTGIAVGQTRAVWLSATIASGIGLILWVIKSVLEGRTRHLTKYLVTILLSIVIGAGVLVSTLGDSLNHRFHKESSVISQLVDGEITEVPYTSIGIRINSWIAASQWIAERPMTGWGPEGRQLVMSKTTWLPDWVLAKYGHLHNYFLETWVEYGIVGLVAMSLLAFWIGRATWLAWRGNAMPDDIACFGLMFFIYWMIISNFESYNSFPTGLFVHNLIVGGLITHYWRWRLSHQTA</sequence>
<dbReference type="InterPro" id="IPR007016">
    <property type="entry name" value="O-antigen_ligase-rel_domated"/>
</dbReference>
<feature type="transmembrane region" description="Helical" evidence="5">
    <location>
        <begin position="191"/>
        <end position="210"/>
    </location>
</feature>
<evidence type="ECO:0000256" key="2">
    <source>
        <dbReference type="ARBA" id="ARBA00022692"/>
    </source>
</evidence>
<reference evidence="7 8" key="1">
    <citation type="submission" date="2024-02" db="EMBL/GenBank/DDBJ databases">
        <title>Bacteria isolated from the canopy kelp, Nereocystis luetkeana.</title>
        <authorList>
            <person name="Pfister C.A."/>
            <person name="Younker I.T."/>
            <person name="Light S.H."/>
        </authorList>
    </citation>
    <scope>NUCLEOTIDE SEQUENCE [LARGE SCALE GENOMIC DNA]</scope>
    <source>
        <strain evidence="7 8">TI.5.07</strain>
    </source>
</reference>
<protein>
    <submittedName>
        <fullName evidence="7">O-antigen ligase family protein</fullName>
    </submittedName>
</protein>
<feature type="transmembrane region" description="Helical" evidence="5">
    <location>
        <begin position="411"/>
        <end position="430"/>
    </location>
</feature>
<feature type="transmembrane region" description="Helical" evidence="5">
    <location>
        <begin position="67"/>
        <end position="87"/>
    </location>
</feature>
<gene>
    <name evidence="7" type="ORF">V6243_03280</name>
</gene>
<dbReference type="RefSeq" id="WP_341541833.1">
    <property type="nucleotide sequence ID" value="NZ_JBAKAP010000003.1"/>
</dbReference>
<feature type="transmembrane region" description="Helical" evidence="5">
    <location>
        <begin position="216"/>
        <end position="233"/>
    </location>
</feature>